<evidence type="ECO:0000256" key="2">
    <source>
        <dbReference type="ARBA" id="ARBA00004648"/>
    </source>
</evidence>
<keyword evidence="3" id="KW-0328">Glycosyltransferase</keyword>
<dbReference type="InterPro" id="IPR043538">
    <property type="entry name" value="XYLT"/>
</dbReference>
<dbReference type="RefSeq" id="WP_211973249.1">
    <property type="nucleotide sequence ID" value="NZ_CBFHAM010000003.1"/>
</dbReference>
<accession>A0ABS5IZ66</accession>
<evidence type="ECO:0000256" key="4">
    <source>
        <dbReference type="ARBA" id="ARBA00022679"/>
    </source>
</evidence>
<protein>
    <recommendedName>
        <fullName evidence="14">Peptide O-xylosyltransferase</fullName>
    </recommendedName>
</protein>
<dbReference type="EMBL" id="JAGTXB010000005">
    <property type="protein sequence ID" value="MBS0028138.1"/>
    <property type="molecule type" value="Genomic_DNA"/>
</dbReference>
<evidence type="ECO:0000256" key="10">
    <source>
        <dbReference type="ARBA" id="ARBA00023034"/>
    </source>
</evidence>
<name>A0ABS5IZ66_9BACT</name>
<keyword evidence="7" id="KW-0256">Endoplasmic reticulum</keyword>
<gene>
    <name evidence="15" type="ORF">KE626_12545</name>
</gene>
<evidence type="ECO:0000256" key="1">
    <source>
        <dbReference type="ARBA" id="ARBA00004323"/>
    </source>
</evidence>
<sequence length="290" mass="34092">MTLNYLILFHKNFGQLILLIDQLSFEHARFFVHIDMKYELLPDELRQLENTPSVTILEDRVNIKWGGFSMITATLSLIKSVMAIKGDGEDYLILLSAQDFPLKNNLTIYQHFLQHRNKVFIDHFTIPYNGWAMDGGLDRLHFYWFMDEVGQEEAFRLYMAQKAVGMVRKQLDLNYYGGSQWWSLNRACAHYILDYCEMNPSFIDFFRHVFVADETLFQTLLQNSPYREHIVNDNLLLMDWASGPEYPKTFSIADIDELLNSPKLFARKFDITKDRAVLYSLAHQEHHVAD</sequence>
<evidence type="ECO:0000256" key="9">
    <source>
        <dbReference type="ARBA" id="ARBA00022989"/>
    </source>
</evidence>
<dbReference type="PANTHER" id="PTHR46025">
    <property type="entry name" value="XYLOSYLTRANSFERASE OXT"/>
    <property type="match status" value="1"/>
</dbReference>
<evidence type="ECO:0000313" key="15">
    <source>
        <dbReference type="EMBL" id="MBS0028138.1"/>
    </source>
</evidence>
<keyword evidence="4" id="KW-0808">Transferase</keyword>
<evidence type="ECO:0000256" key="5">
    <source>
        <dbReference type="ARBA" id="ARBA00022692"/>
    </source>
</evidence>
<evidence type="ECO:0000313" key="16">
    <source>
        <dbReference type="Proteomes" id="UP000676386"/>
    </source>
</evidence>
<dbReference type="PANTHER" id="PTHR46025:SF3">
    <property type="entry name" value="XYLOSYLTRANSFERASE OXT"/>
    <property type="match status" value="1"/>
</dbReference>
<evidence type="ECO:0000256" key="12">
    <source>
        <dbReference type="ARBA" id="ARBA00023157"/>
    </source>
</evidence>
<comment type="subcellular location">
    <subcellularLocation>
        <location evidence="2">Endoplasmic reticulum membrane</location>
        <topology evidence="2">Single-pass type II membrane protein</topology>
    </subcellularLocation>
    <subcellularLocation>
        <location evidence="1">Golgi apparatus membrane</location>
        <topology evidence="1">Single-pass type II membrane protein</topology>
    </subcellularLocation>
</comment>
<evidence type="ECO:0000256" key="6">
    <source>
        <dbReference type="ARBA" id="ARBA00022723"/>
    </source>
</evidence>
<keyword evidence="6" id="KW-0479">Metal-binding</keyword>
<keyword evidence="16" id="KW-1185">Reference proteome</keyword>
<dbReference type="Pfam" id="PF02485">
    <property type="entry name" value="Branch"/>
    <property type="match status" value="1"/>
</dbReference>
<keyword evidence="9" id="KW-1133">Transmembrane helix</keyword>
<keyword evidence="8" id="KW-0735">Signal-anchor</keyword>
<keyword evidence="10" id="KW-0333">Golgi apparatus</keyword>
<evidence type="ECO:0000256" key="8">
    <source>
        <dbReference type="ARBA" id="ARBA00022968"/>
    </source>
</evidence>
<proteinExistence type="predicted"/>
<organism evidence="15 16">
    <name type="scientific">Chitinophaga hostae</name>
    <dbReference type="NCBI Taxonomy" id="2831022"/>
    <lineage>
        <taxon>Bacteria</taxon>
        <taxon>Pseudomonadati</taxon>
        <taxon>Bacteroidota</taxon>
        <taxon>Chitinophagia</taxon>
        <taxon>Chitinophagales</taxon>
        <taxon>Chitinophagaceae</taxon>
        <taxon>Chitinophaga</taxon>
    </lineage>
</organism>
<evidence type="ECO:0000256" key="13">
    <source>
        <dbReference type="ARBA" id="ARBA00023180"/>
    </source>
</evidence>
<evidence type="ECO:0000256" key="14">
    <source>
        <dbReference type="ARBA" id="ARBA00042865"/>
    </source>
</evidence>
<evidence type="ECO:0000256" key="7">
    <source>
        <dbReference type="ARBA" id="ARBA00022824"/>
    </source>
</evidence>
<comment type="caution">
    <text evidence="15">The sequence shown here is derived from an EMBL/GenBank/DDBJ whole genome shotgun (WGS) entry which is preliminary data.</text>
</comment>
<dbReference type="InterPro" id="IPR003406">
    <property type="entry name" value="Glyco_trans_14"/>
</dbReference>
<reference evidence="15 16" key="1">
    <citation type="submission" date="2021-04" db="EMBL/GenBank/DDBJ databases">
        <title>Chitinophaga sp. nov., isolated from the rhizosphere soil.</title>
        <authorList>
            <person name="He S."/>
        </authorList>
    </citation>
    <scope>NUCLEOTIDE SEQUENCE [LARGE SCALE GENOMIC DNA]</scope>
    <source>
        <strain evidence="15 16">2R12</strain>
    </source>
</reference>
<dbReference type="Proteomes" id="UP000676386">
    <property type="component" value="Unassembled WGS sequence"/>
</dbReference>
<keyword evidence="5" id="KW-0812">Transmembrane</keyword>
<evidence type="ECO:0000256" key="11">
    <source>
        <dbReference type="ARBA" id="ARBA00023136"/>
    </source>
</evidence>
<keyword evidence="11" id="KW-0472">Membrane</keyword>
<keyword evidence="12" id="KW-1015">Disulfide bond</keyword>
<keyword evidence="13" id="KW-0325">Glycoprotein</keyword>
<evidence type="ECO:0000256" key="3">
    <source>
        <dbReference type="ARBA" id="ARBA00022676"/>
    </source>
</evidence>